<feature type="transmembrane region" description="Helical" evidence="7">
    <location>
        <begin position="401"/>
        <end position="421"/>
    </location>
</feature>
<name>A0A1M5DXN1_9GAMM</name>
<keyword evidence="3 7" id="KW-0997">Cell inner membrane</keyword>
<organism evidence="9 10">
    <name type="scientific">Microbulbifer donghaiensis</name>
    <dbReference type="NCBI Taxonomy" id="494016"/>
    <lineage>
        <taxon>Bacteria</taxon>
        <taxon>Pseudomonadati</taxon>
        <taxon>Pseudomonadota</taxon>
        <taxon>Gammaproteobacteria</taxon>
        <taxon>Cellvibrionales</taxon>
        <taxon>Microbulbiferaceae</taxon>
        <taxon>Microbulbifer</taxon>
    </lineage>
</organism>
<evidence type="ECO:0000256" key="6">
    <source>
        <dbReference type="ARBA" id="ARBA00023136"/>
    </source>
</evidence>
<evidence type="ECO:0000259" key="8">
    <source>
        <dbReference type="Pfam" id="PF06808"/>
    </source>
</evidence>
<dbReference type="Pfam" id="PF06808">
    <property type="entry name" value="DctM"/>
    <property type="match status" value="1"/>
</dbReference>
<comment type="subunit">
    <text evidence="7">The complex comprises the extracytoplasmic solute receptor protein and the two transmembrane proteins.</text>
</comment>
<dbReference type="GO" id="GO:0022857">
    <property type="term" value="F:transmembrane transporter activity"/>
    <property type="evidence" value="ECO:0007669"/>
    <property type="project" value="UniProtKB-UniRule"/>
</dbReference>
<evidence type="ECO:0000256" key="5">
    <source>
        <dbReference type="ARBA" id="ARBA00022989"/>
    </source>
</evidence>
<dbReference type="PIRSF" id="PIRSF006066">
    <property type="entry name" value="HI0050"/>
    <property type="match status" value="1"/>
</dbReference>
<dbReference type="PANTHER" id="PTHR33362">
    <property type="entry name" value="SIALIC ACID TRAP TRANSPORTER PERMEASE PROTEIN SIAT-RELATED"/>
    <property type="match status" value="1"/>
</dbReference>
<gene>
    <name evidence="9" type="ORF">SAMN04487965_2527</name>
</gene>
<comment type="subcellular location">
    <subcellularLocation>
        <location evidence="1 7">Cell inner membrane</location>
        <topology evidence="1 7">Multi-pass membrane protein</topology>
    </subcellularLocation>
</comment>
<protein>
    <recommendedName>
        <fullName evidence="7">TRAP transporter large permease protein</fullName>
    </recommendedName>
</protein>
<dbReference type="STRING" id="494016.SAMN04487965_2527"/>
<evidence type="ECO:0000256" key="1">
    <source>
        <dbReference type="ARBA" id="ARBA00004429"/>
    </source>
</evidence>
<feature type="transmembrane region" description="Helical" evidence="7">
    <location>
        <begin position="51"/>
        <end position="72"/>
    </location>
</feature>
<dbReference type="InterPro" id="IPR004681">
    <property type="entry name" value="TRAP_DctM"/>
</dbReference>
<dbReference type="AlphaFoldDB" id="A0A1M5DXN1"/>
<feature type="transmembrane region" description="Helical" evidence="7">
    <location>
        <begin position="317"/>
        <end position="334"/>
    </location>
</feature>
<keyword evidence="10" id="KW-1185">Reference proteome</keyword>
<evidence type="ECO:0000256" key="7">
    <source>
        <dbReference type="RuleBase" id="RU369079"/>
    </source>
</evidence>
<keyword evidence="7" id="KW-0813">Transport</keyword>
<feature type="transmembrane region" description="Helical" evidence="7">
    <location>
        <begin position="109"/>
        <end position="127"/>
    </location>
</feature>
<comment type="similarity">
    <text evidence="7">Belongs to the TRAP transporter large permease family.</text>
</comment>
<dbReference type="OrthoDB" id="8627919at2"/>
<dbReference type="GO" id="GO:0005886">
    <property type="term" value="C:plasma membrane"/>
    <property type="evidence" value="ECO:0007669"/>
    <property type="project" value="UniProtKB-SubCell"/>
</dbReference>
<keyword evidence="6 7" id="KW-0472">Membrane</keyword>
<feature type="transmembrane region" description="Helical" evidence="7">
    <location>
        <begin position="276"/>
        <end position="297"/>
    </location>
</feature>
<keyword evidence="4 7" id="KW-0812">Transmembrane</keyword>
<evidence type="ECO:0000256" key="3">
    <source>
        <dbReference type="ARBA" id="ARBA00022519"/>
    </source>
</evidence>
<feature type="transmembrane region" description="Helical" evidence="7">
    <location>
        <begin position="139"/>
        <end position="166"/>
    </location>
</feature>
<accession>A0A1M5DXN1</accession>
<dbReference type="RefSeq" id="WP_073275690.1">
    <property type="nucleotide sequence ID" value="NZ_FQVA01000003.1"/>
</dbReference>
<evidence type="ECO:0000256" key="2">
    <source>
        <dbReference type="ARBA" id="ARBA00022475"/>
    </source>
</evidence>
<feature type="transmembrane region" description="Helical" evidence="7">
    <location>
        <begin position="366"/>
        <end position="389"/>
    </location>
</feature>
<comment type="function">
    <text evidence="7">Part of the tripartite ATP-independent periplasmic (TRAP) transport system.</text>
</comment>
<keyword evidence="2" id="KW-1003">Cell membrane</keyword>
<evidence type="ECO:0000256" key="4">
    <source>
        <dbReference type="ARBA" id="ARBA00022692"/>
    </source>
</evidence>
<feature type="domain" description="TRAP C4-dicarboxylate transport system permease DctM subunit" evidence="8">
    <location>
        <begin position="9"/>
        <end position="421"/>
    </location>
</feature>
<dbReference type="NCBIfam" id="TIGR00786">
    <property type="entry name" value="dctM"/>
    <property type="match status" value="1"/>
</dbReference>
<dbReference type="EMBL" id="FQVA01000003">
    <property type="protein sequence ID" value="SHF71676.1"/>
    <property type="molecule type" value="Genomic_DNA"/>
</dbReference>
<dbReference type="PANTHER" id="PTHR33362:SF2">
    <property type="entry name" value="TRAP TRANSPORTER LARGE PERMEASE PROTEIN"/>
    <property type="match status" value="1"/>
</dbReference>
<feature type="transmembrane region" description="Helical" evidence="7">
    <location>
        <begin position="219"/>
        <end position="240"/>
    </location>
</feature>
<dbReference type="Proteomes" id="UP000184170">
    <property type="component" value="Unassembled WGS sequence"/>
</dbReference>
<keyword evidence="5 7" id="KW-1133">Transmembrane helix</keyword>
<sequence length="433" mass="45469">MEISVAVLLISFLILLALHVPISISIGIATLLTMLVTIDPLPALITMAQRMATGIDSFALLAIPFFILSGMLMGSGGIARRIIAFARVLVGMLPGGLAFVNIISCTLFGSISGSAVAATSAIGGFMIPSMNKEGYDKNFNTAVTVASSTTGLLIPPSNILIVFSLASGGVSIAALFIAGYLPGLILALGLMMVCGIWAKAKGYPVGAVTPWREAVQKTLDAIPSLFLVVLVIGGIISGFFTATEASAIAVLYSLLLSVVVYREVRVNQLPGILVKSVETTAIVMFLIAASSAMSWILSYENIPQTISQALITISDNPLLILLTINLILLAVGAFMDMTPAVLIFTPIFLPVVTELGMSPLQFGIVMILNLCIGLCTPPVGSVLFVGASISKTSITSLIRPLLPMYAMMFLVLILVTYVPAISEYLPRALGLID</sequence>
<reference evidence="10" key="1">
    <citation type="submission" date="2016-11" db="EMBL/GenBank/DDBJ databases">
        <authorList>
            <person name="Varghese N."/>
            <person name="Submissions S."/>
        </authorList>
    </citation>
    <scope>NUCLEOTIDE SEQUENCE [LARGE SCALE GENOMIC DNA]</scope>
    <source>
        <strain evidence="10">CGMCC 1.7063</strain>
    </source>
</reference>
<comment type="caution">
    <text evidence="7">Lacks conserved residue(s) required for the propagation of feature annotation.</text>
</comment>
<dbReference type="InterPro" id="IPR010656">
    <property type="entry name" value="DctM"/>
</dbReference>
<evidence type="ECO:0000313" key="9">
    <source>
        <dbReference type="EMBL" id="SHF71676.1"/>
    </source>
</evidence>
<evidence type="ECO:0000313" key="10">
    <source>
        <dbReference type="Proteomes" id="UP000184170"/>
    </source>
</evidence>
<proteinExistence type="inferred from homology"/>
<feature type="transmembrane region" description="Helical" evidence="7">
    <location>
        <begin position="246"/>
        <end position="264"/>
    </location>
</feature>
<feature type="transmembrane region" description="Helical" evidence="7">
    <location>
        <begin position="172"/>
        <end position="198"/>
    </location>
</feature>